<dbReference type="EMBL" id="FNOU01000024">
    <property type="protein sequence ID" value="SDY29980.1"/>
    <property type="molecule type" value="Genomic_DNA"/>
</dbReference>
<evidence type="ECO:0000313" key="2">
    <source>
        <dbReference type="EMBL" id="SDY29980.1"/>
    </source>
</evidence>
<protein>
    <recommendedName>
        <fullName evidence="1">DUF5651 domain-containing protein</fullName>
    </recommendedName>
</protein>
<dbReference type="STRING" id="1528.SAMN04488579_12443"/>
<dbReference type="Proteomes" id="UP000199652">
    <property type="component" value="Unassembled WGS sequence"/>
</dbReference>
<keyword evidence="3" id="KW-1185">Reference proteome</keyword>
<dbReference type="InterPro" id="IPR043711">
    <property type="entry name" value="DUF5651"/>
</dbReference>
<proteinExistence type="predicted"/>
<accession>A0A1H3IQJ4</accession>
<evidence type="ECO:0000313" key="3">
    <source>
        <dbReference type="Proteomes" id="UP000199652"/>
    </source>
</evidence>
<name>A0A1H3IQJ4_EUBBA</name>
<feature type="domain" description="DUF5651" evidence="1">
    <location>
        <begin position="95"/>
        <end position="141"/>
    </location>
</feature>
<dbReference type="AlphaFoldDB" id="A0A1H3IQJ4"/>
<dbReference type="Pfam" id="PF18892">
    <property type="entry name" value="DUF5651"/>
    <property type="match status" value="1"/>
</dbReference>
<dbReference type="RefSeq" id="WP_090246738.1">
    <property type="nucleotide sequence ID" value="NZ_FNOU01000024.1"/>
</dbReference>
<sequence>MKKDYLSATESGNIILMGCALSAIEEYISGKSYATKDEITQLKHTKTRMLKYIDLVGSRLSQKALKTMLNKTDTYSAVAVPKKSVDYHKVTLIDDDFDDLIELFLSSYCDGCHGKKVCQGRDIMRKAFVPPLDADHPACEYCGGCHA</sequence>
<organism evidence="2 3">
    <name type="scientific">Eubacterium barkeri</name>
    <name type="common">Clostridium barkeri</name>
    <dbReference type="NCBI Taxonomy" id="1528"/>
    <lineage>
        <taxon>Bacteria</taxon>
        <taxon>Bacillati</taxon>
        <taxon>Bacillota</taxon>
        <taxon>Clostridia</taxon>
        <taxon>Eubacteriales</taxon>
        <taxon>Eubacteriaceae</taxon>
        <taxon>Eubacterium</taxon>
    </lineage>
</organism>
<gene>
    <name evidence="2" type="ORF">SAMN04488579_12443</name>
</gene>
<evidence type="ECO:0000259" key="1">
    <source>
        <dbReference type="Pfam" id="PF18892"/>
    </source>
</evidence>
<reference evidence="3" key="1">
    <citation type="submission" date="2016-10" db="EMBL/GenBank/DDBJ databases">
        <authorList>
            <person name="Varghese N."/>
            <person name="Submissions S."/>
        </authorList>
    </citation>
    <scope>NUCLEOTIDE SEQUENCE [LARGE SCALE GENOMIC DNA]</scope>
    <source>
        <strain evidence="3">VPI 5359</strain>
    </source>
</reference>